<dbReference type="InterPro" id="IPR029044">
    <property type="entry name" value="Nucleotide-diphossugar_trans"/>
</dbReference>
<dbReference type="PANTHER" id="PTHR43685:SF2">
    <property type="entry name" value="GLYCOSYLTRANSFERASE 2-LIKE DOMAIN-CONTAINING PROTEIN"/>
    <property type="match status" value="1"/>
</dbReference>
<evidence type="ECO:0000313" key="4">
    <source>
        <dbReference type="Proteomes" id="UP001500954"/>
    </source>
</evidence>
<evidence type="ECO:0000259" key="2">
    <source>
        <dbReference type="Pfam" id="PF00535"/>
    </source>
</evidence>
<dbReference type="PANTHER" id="PTHR43685">
    <property type="entry name" value="GLYCOSYLTRANSFERASE"/>
    <property type="match status" value="1"/>
</dbReference>
<dbReference type="EMBL" id="BAABCY010000040">
    <property type="protein sequence ID" value="GAA3567454.1"/>
    <property type="molecule type" value="Genomic_DNA"/>
</dbReference>
<dbReference type="Proteomes" id="UP001500954">
    <property type="component" value="Unassembled WGS sequence"/>
</dbReference>
<gene>
    <name evidence="3" type="ORF">GCM10022395_16930</name>
</gene>
<dbReference type="InterPro" id="IPR050834">
    <property type="entry name" value="Glycosyltransf_2"/>
</dbReference>
<accession>A0ABP6XHQ4</accession>
<organism evidence="3 4">
    <name type="scientific">Snuella lapsa</name>
    <dbReference type="NCBI Taxonomy" id="870481"/>
    <lineage>
        <taxon>Bacteria</taxon>
        <taxon>Pseudomonadati</taxon>
        <taxon>Bacteroidota</taxon>
        <taxon>Flavobacteriia</taxon>
        <taxon>Flavobacteriales</taxon>
        <taxon>Flavobacteriaceae</taxon>
        <taxon>Snuella</taxon>
    </lineage>
</organism>
<reference evidence="4" key="1">
    <citation type="journal article" date="2019" name="Int. J. Syst. Evol. Microbiol.">
        <title>The Global Catalogue of Microorganisms (GCM) 10K type strain sequencing project: providing services to taxonomists for standard genome sequencing and annotation.</title>
        <authorList>
            <consortium name="The Broad Institute Genomics Platform"/>
            <consortium name="The Broad Institute Genome Sequencing Center for Infectious Disease"/>
            <person name="Wu L."/>
            <person name="Ma J."/>
        </authorList>
    </citation>
    <scope>NUCLEOTIDE SEQUENCE [LARGE SCALE GENOMIC DNA]</scope>
    <source>
        <strain evidence="4">JCM 17111</strain>
    </source>
</reference>
<keyword evidence="1" id="KW-0472">Membrane</keyword>
<keyword evidence="1" id="KW-1133">Transmembrane helix</keyword>
<feature type="domain" description="Glycosyltransferase 2-like" evidence="2">
    <location>
        <begin position="153"/>
        <end position="264"/>
    </location>
</feature>
<name>A0ABP6XHQ4_9FLAO</name>
<sequence>MLFEFLKYLQPTHYFGLPSAGHKMVYPDPGSLPKAILNQLERDLGFVDDRSVQYDLAWQAIHKGYIGNVNALSGIEKVSVQDEYRFIRKYFNRVWVAYVLLLRIFSFKNPIKELSAWMATRHVKRSAYLKQPLHYPDWEGVASKLLESNPMVSVIIPTLNRYDYLKDVLTDLEQQDYKNFEVIVVDQSEPYDVAFYKAFKLNLMVSYQKEKALWLARNTAIKQAQGDYLLFFDDDSRVGTDWIRMHLKCLDFFKAEVSSGVSISKVGAEVPAHYRFFKVSDQLDTGNALVKRKVFERVGLFDRQFERQRMGDGEFGLRVYLIGFLNVSNPYAKRLHLKVDRGGLRDMGSWDAFRTKAWFAPRPIPSVLYFFRRYFGKTRSCYALMRSVPFSIMPYRFKKNKPMLVLGALVSVFIFPLVVFQVCKSWYLSGKKLKAGPLIESL</sequence>
<dbReference type="Gene3D" id="3.90.550.10">
    <property type="entry name" value="Spore Coat Polysaccharide Biosynthesis Protein SpsA, Chain A"/>
    <property type="match status" value="1"/>
</dbReference>
<dbReference type="RefSeq" id="WP_345005503.1">
    <property type="nucleotide sequence ID" value="NZ_BAABCY010000040.1"/>
</dbReference>
<keyword evidence="1" id="KW-0812">Transmembrane</keyword>
<dbReference type="SUPFAM" id="SSF53448">
    <property type="entry name" value="Nucleotide-diphospho-sugar transferases"/>
    <property type="match status" value="1"/>
</dbReference>
<comment type="caution">
    <text evidence="3">The sequence shown here is derived from an EMBL/GenBank/DDBJ whole genome shotgun (WGS) entry which is preliminary data.</text>
</comment>
<dbReference type="CDD" id="cd00761">
    <property type="entry name" value="Glyco_tranf_GTA_type"/>
    <property type="match status" value="1"/>
</dbReference>
<evidence type="ECO:0000256" key="1">
    <source>
        <dbReference type="SAM" id="Phobius"/>
    </source>
</evidence>
<keyword evidence="4" id="KW-1185">Reference proteome</keyword>
<dbReference type="InterPro" id="IPR001173">
    <property type="entry name" value="Glyco_trans_2-like"/>
</dbReference>
<proteinExistence type="predicted"/>
<feature type="transmembrane region" description="Helical" evidence="1">
    <location>
        <begin position="403"/>
        <end position="423"/>
    </location>
</feature>
<evidence type="ECO:0000313" key="3">
    <source>
        <dbReference type="EMBL" id="GAA3567454.1"/>
    </source>
</evidence>
<dbReference type="Pfam" id="PF00535">
    <property type="entry name" value="Glycos_transf_2"/>
    <property type="match status" value="1"/>
</dbReference>
<protein>
    <recommendedName>
        <fullName evidence="2">Glycosyltransferase 2-like domain-containing protein</fullName>
    </recommendedName>
</protein>